<evidence type="ECO:0000256" key="1">
    <source>
        <dbReference type="ARBA" id="ARBA00023157"/>
    </source>
</evidence>
<dbReference type="InterPro" id="IPR018114">
    <property type="entry name" value="TRYPSIN_HIS"/>
</dbReference>
<dbReference type="Gene3D" id="2.40.10.10">
    <property type="entry name" value="Trypsin-like serine proteases"/>
    <property type="match status" value="1"/>
</dbReference>
<dbReference type="SUPFAM" id="SSF50494">
    <property type="entry name" value="Trypsin-like serine proteases"/>
    <property type="match status" value="1"/>
</dbReference>
<dbReference type="InterPro" id="IPR001314">
    <property type="entry name" value="Peptidase_S1A"/>
</dbReference>
<dbReference type="CDD" id="cd00190">
    <property type="entry name" value="Tryp_SPc"/>
    <property type="match status" value="1"/>
</dbReference>
<dbReference type="PRINTS" id="PR00722">
    <property type="entry name" value="CHYMOTRYPSIN"/>
</dbReference>
<gene>
    <name evidence="4" type="ORF">QE210_09460</name>
</gene>
<dbReference type="Pfam" id="PF00089">
    <property type="entry name" value="Trypsin"/>
    <property type="match status" value="1"/>
</dbReference>
<dbReference type="InterPro" id="IPR009003">
    <property type="entry name" value="Peptidase_S1_PA"/>
</dbReference>
<dbReference type="AlphaFoldDB" id="A0AA95K593"/>
<dbReference type="GO" id="GO:0006508">
    <property type="term" value="P:proteolysis"/>
    <property type="evidence" value="ECO:0007669"/>
    <property type="project" value="UniProtKB-KW"/>
</dbReference>
<evidence type="ECO:0000313" key="4">
    <source>
        <dbReference type="EMBL" id="WGM00127.1"/>
    </source>
</evidence>
<dbReference type="PROSITE" id="PS00135">
    <property type="entry name" value="TRYPSIN_SER"/>
    <property type="match status" value="1"/>
</dbReference>
<dbReference type="InterPro" id="IPR043504">
    <property type="entry name" value="Peptidase_S1_PA_chymotrypsin"/>
</dbReference>
<keyword evidence="2 4" id="KW-0645">Protease</keyword>
<keyword evidence="1" id="KW-1015">Disulfide bond</keyword>
<dbReference type="Proteomes" id="UP001177595">
    <property type="component" value="Chromosome"/>
</dbReference>
<dbReference type="RefSeq" id="WP_280623720.1">
    <property type="nucleotide sequence ID" value="NZ_CP123504.1"/>
</dbReference>
<evidence type="ECO:0000313" key="5">
    <source>
        <dbReference type="Proteomes" id="UP001177595"/>
    </source>
</evidence>
<name>A0AA95K593_9GAMM</name>
<dbReference type="EMBL" id="CP123504">
    <property type="protein sequence ID" value="WGM00127.1"/>
    <property type="molecule type" value="Genomic_DNA"/>
</dbReference>
<protein>
    <submittedName>
        <fullName evidence="4">Serine protease</fullName>
    </submittedName>
</protein>
<keyword evidence="2" id="KW-0378">Hydrolase</keyword>
<accession>A0AA95K593</accession>
<dbReference type="InterPro" id="IPR033116">
    <property type="entry name" value="TRYPSIN_SER"/>
</dbReference>
<sequence length="249" mass="27500">MINKYISNGTRAEPGEFPFFCALCLSDSADIDRHRCGSVLINKCWVLSAAHCIENIDVAKLNVYVGMEHYNPGAIYQDKVKIKRIICHPYWRNPPSDLDVICPPPFNVPYDIALLELARETISNDFASINGINKHLNLPEGTEVTAIGMGDTELGKTSEYLRKTIISLANPKQCIEVPEGYPPTCHKPALHICAIGNNTATEGGDSGSPLLANDGNNTVVGLVSRTIMQSMEFTRVSYYSDWILKNINK</sequence>
<keyword evidence="2" id="KW-0720">Serine protease</keyword>
<dbReference type="GO" id="GO:0004252">
    <property type="term" value="F:serine-type endopeptidase activity"/>
    <property type="evidence" value="ECO:0007669"/>
    <property type="project" value="InterPro"/>
</dbReference>
<organism evidence="4 5">
    <name type="scientific">Arsenophonus nasoniae</name>
    <name type="common">son-killer infecting Nasonia vitripennis</name>
    <dbReference type="NCBI Taxonomy" id="638"/>
    <lineage>
        <taxon>Bacteria</taxon>
        <taxon>Pseudomonadati</taxon>
        <taxon>Pseudomonadota</taxon>
        <taxon>Gammaproteobacteria</taxon>
        <taxon>Enterobacterales</taxon>
        <taxon>Morganellaceae</taxon>
        <taxon>Arsenophonus</taxon>
    </lineage>
</organism>
<dbReference type="PANTHER" id="PTHR24250">
    <property type="entry name" value="CHYMOTRYPSIN-RELATED"/>
    <property type="match status" value="1"/>
</dbReference>
<feature type="domain" description="Peptidase S1" evidence="3">
    <location>
        <begin position="6"/>
        <end position="248"/>
    </location>
</feature>
<dbReference type="SMART" id="SM00020">
    <property type="entry name" value="Tryp_SPc"/>
    <property type="match status" value="1"/>
</dbReference>
<dbReference type="PANTHER" id="PTHR24250:SF27">
    <property type="entry name" value="ELASTASE 2 LIKE"/>
    <property type="match status" value="1"/>
</dbReference>
<evidence type="ECO:0000256" key="2">
    <source>
        <dbReference type="RuleBase" id="RU363034"/>
    </source>
</evidence>
<dbReference type="InterPro" id="IPR001254">
    <property type="entry name" value="Trypsin_dom"/>
</dbReference>
<evidence type="ECO:0000259" key="3">
    <source>
        <dbReference type="PROSITE" id="PS50240"/>
    </source>
</evidence>
<proteinExistence type="predicted"/>
<reference evidence="4" key="1">
    <citation type="submission" date="2023-04" db="EMBL/GenBank/DDBJ databases">
        <title>Genome dynamics across the evolutionary transition to endosymbiosis.</title>
        <authorList>
            <person name="Siozios S."/>
            <person name="Nadal-Jimenez P."/>
            <person name="Azagi T."/>
            <person name="Sprong H."/>
            <person name="Frost C.L."/>
            <person name="Parratt S.R."/>
            <person name="Taylor G."/>
            <person name="Brettell L."/>
            <person name="Lew K.C."/>
            <person name="Croft L."/>
            <person name="King K.C."/>
            <person name="Brockhurst M.A."/>
            <person name="Hypsa V."/>
            <person name="Novakova E."/>
            <person name="Darby A.C."/>
            <person name="Hurst G.D.D."/>
        </authorList>
    </citation>
    <scope>NUCLEOTIDE SEQUENCE</scope>
    <source>
        <strain evidence="4">APv</strain>
    </source>
</reference>
<dbReference type="PROSITE" id="PS00134">
    <property type="entry name" value="TRYPSIN_HIS"/>
    <property type="match status" value="1"/>
</dbReference>
<dbReference type="PROSITE" id="PS50240">
    <property type="entry name" value="TRYPSIN_DOM"/>
    <property type="match status" value="1"/>
</dbReference>